<dbReference type="EMBL" id="MN448294">
    <property type="protein sequence ID" value="QFG74817.1"/>
    <property type="molecule type" value="Genomic_DNA"/>
</dbReference>
<dbReference type="InterPro" id="IPR002641">
    <property type="entry name" value="PNPLA_dom"/>
</dbReference>
<dbReference type="GO" id="GO:0016787">
    <property type="term" value="F:hydrolase activity"/>
    <property type="evidence" value="ECO:0007669"/>
    <property type="project" value="UniProtKB-UniRule"/>
</dbReference>
<dbReference type="PANTHER" id="PTHR46394:SF1">
    <property type="entry name" value="PNPLA DOMAIN-CONTAINING PROTEIN"/>
    <property type="match status" value="1"/>
</dbReference>
<feature type="domain" description="PNPLA" evidence="3">
    <location>
        <begin position="6"/>
        <end position="190"/>
    </location>
</feature>
<dbReference type="Gene3D" id="3.40.1090.10">
    <property type="entry name" value="Cytosolic phospholipase A2 catalytic domain"/>
    <property type="match status" value="1"/>
</dbReference>
<accession>A0A5J6VMG8</accession>
<protein>
    <submittedName>
        <fullName evidence="4">Patatin-like phospholipase</fullName>
    </submittedName>
</protein>
<evidence type="ECO:0000313" key="4">
    <source>
        <dbReference type="EMBL" id="QFG74817.1"/>
    </source>
</evidence>
<evidence type="ECO:0000256" key="2">
    <source>
        <dbReference type="PROSITE-ProRule" id="PRU01161"/>
    </source>
</evidence>
<dbReference type="GO" id="GO:0016042">
    <property type="term" value="P:lipid catabolic process"/>
    <property type="evidence" value="ECO:0007669"/>
    <property type="project" value="UniProtKB-UniRule"/>
</dbReference>
<evidence type="ECO:0000256" key="1">
    <source>
        <dbReference type="ARBA" id="ARBA00023098"/>
    </source>
</evidence>
<dbReference type="InterPro" id="IPR052580">
    <property type="entry name" value="Lipid_Hydrolase"/>
</dbReference>
<feature type="short sequence motif" description="DGA/G" evidence="2">
    <location>
        <begin position="177"/>
        <end position="179"/>
    </location>
</feature>
<feature type="active site" description="Proton acceptor" evidence="2">
    <location>
        <position position="177"/>
    </location>
</feature>
<evidence type="ECO:0000259" key="3">
    <source>
        <dbReference type="PROSITE" id="PS51635"/>
    </source>
</evidence>
<reference evidence="4" key="1">
    <citation type="journal article" date="2019" name="Philos. Trans. R. Soc. Lond., B, Biol. Sci.">
        <title>Targeted metagenomic recovery of four divergent viruses reveals shared and distinctive characteristics of giant viruses of marine eukaryotes.</title>
        <authorList>
            <person name="Needham D.M."/>
            <person name="Poirier C."/>
            <person name="Hehenberger E."/>
            <person name="Jimenez V."/>
            <person name="Swalwell J.E."/>
            <person name="Santoro A.E."/>
            <person name="Worden A.Z."/>
        </authorList>
    </citation>
    <scope>NUCLEOTIDE SEQUENCE</scope>
    <source>
        <strain evidence="4">OPacV-421</strain>
    </source>
</reference>
<dbReference type="InterPro" id="IPR016035">
    <property type="entry name" value="Acyl_Trfase/lysoPLipase"/>
</dbReference>
<dbReference type="PROSITE" id="PS51635">
    <property type="entry name" value="PNPLA"/>
    <property type="match status" value="1"/>
</dbReference>
<dbReference type="SUPFAM" id="SSF52151">
    <property type="entry name" value="FabD/lysophospholipase-like"/>
    <property type="match status" value="1"/>
</dbReference>
<name>A0A5J6VMG8_9VIRU</name>
<keyword evidence="1 2" id="KW-0443">Lipid metabolism</keyword>
<proteinExistence type="predicted"/>
<dbReference type="Pfam" id="PF01734">
    <property type="entry name" value="Patatin"/>
    <property type="match status" value="1"/>
</dbReference>
<keyword evidence="2" id="KW-0378">Hydrolase</keyword>
<dbReference type="PANTHER" id="PTHR46394">
    <property type="entry name" value="ANNEXIN"/>
    <property type="match status" value="1"/>
</dbReference>
<sequence>MAIEYIALPGGGLDFFIFYGLLKHLNKEKLFDMNNIKAIYGTSCGSILGLLLQLKLEWDVLDNYIIHRPWNKLFDVTPDLIFNCISNKGLLNITSFHNFFEPLFKTMQYSLDITFKELYEKTNIEFHVFATEYNDLTLTIFNKTNTPNLSVIEACYMSSTLIPLFQPNILNEKYYIDGGVMLNNPVTYLLEQNIPGIDDKLLCIVDISYCKKKKITNFNVDNIDKDSNLINFVLSLVLRLSNRIHDNLFDKTNSLKKIKHIINISSTIQQHNINSWITCLDKSSVRQTYIDKGIEYAELFLNYKVN</sequence>
<feature type="active site" description="Nucleophile" evidence="2">
    <location>
        <position position="43"/>
    </location>
</feature>
<organism evidence="4">
    <name type="scientific">Megaviridae environmental sample</name>
    <dbReference type="NCBI Taxonomy" id="1737588"/>
    <lineage>
        <taxon>Viruses</taxon>
        <taxon>Varidnaviria</taxon>
        <taxon>Bamfordvirae</taxon>
        <taxon>Nucleocytoviricota</taxon>
        <taxon>Megaviricetes</taxon>
        <taxon>Imitervirales</taxon>
        <taxon>Mimiviridae</taxon>
        <taxon>environmental samples</taxon>
    </lineage>
</organism>
<keyword evidence="2" id="KW-0442">Lipid degradation</keyword>
<comment type="caution">
    <text evidence="2">Lacks conserved residue(s) required for the propagation of feature annotation.</text>
</comment>
<feature type="short sequence motif" description="GXSXG" evidence="2">
    <location>
        <begin position="41"/>
        <end position="45"/>
    </location>
</feature>